<organism evidence="3 4">
    <name type="scientific">Helianthus annuus</name>
    <name type="common">Common sunflower</name>
    <dbReference type="NCBI Taxonomy" id="4232"/>
    <lineage>
        <taxon>Eukaryota</taxon>
        <taxon>Viridiplantae</taxon>
        <taxon>Streptophyta</taxon>
        <taxon>Embryophyta</taxon>
        <taxon>Tracheophyta</taxon>
        <taxon>Spermatophyta</taxon>
        <taxon>Magnoliopsida</taxon>
        <taxon>eudicotyledons</taxon>
        <taxon>Gunneridae</taxon>
        <taxon>Pentapetalae</taxon>
        <taxon>asterids</taxon>
        <taxon>campanulids</taxon>
        <taxon>Asterales</taxon>
        <taxon>Asteraceae</taxon>
        <taxon>Asteroideae</taxon>
        <taxon>Heliantheae alliance</taxon>
        <taxon>Heliantheae</taxon>
        <taxon>Helianthus</taxon>
    </lineage>
</organism>
<gene>
    <name evidence="3" type="ORF">HannXRQ_Chr03g0080621</name>
    <name evidence="2" type="ORF">HanXRQr2_Chr03g0122821</name>
</gene>
<accession>A0A251V8J0</accession>
<evidence type="ECO:0000256" key="1">
    <source>
        <dbReference type="SAM" id="MobiDB-lite"/>
    </source>
</evidence>
<dbReference type="Gramene" id="mRNA:HanXRQr2_Chr03g0122821">
    <property type="protein sequence ID" value="mRNA:HanXRQr2_Chr03g0122821"/>
    <property type="gene ID" value="HanXRQr2_Chr03g0122821"/>
</dbReference>
<reference evidence="2 4" key="1">
    <citation type="journal article" date="2017" name="Nature">
        <title>The sunflower genome provides insights into oil metabolism, flowering and Asterid evolution.</title>
        <authorList>
            <person name="Badouin H."/>
            <person name="Gouzy J."/>
            <person name="Grassa C.J."/>
            <person name="Murat F."/>
            <person name="Staton S.E."/>
            <person name="Cottret L."/>
            <person name="Lelandais-Briere C."/>
            <person name="Owens G.L."/>
            <person name="Carrere S."/>
            <person name="Mayjonade B."/>
            <person name="Legrand L."/>
            <person name="Gill N."/>
            <person name="Kane N.C."/>
            <person name="Bowers J.E."/>
            <person name="Hubner S."/>
            <person name="Bellec A."/>
            <person name="Berard A."/>
            <person name="Berges H."/>
            <person name="Blanchet N."/>
            <person name="Boniface M.C."/>
            <person name="Brunel D."/>
            <person name="Catrice O."/>
            <person name="Chaidir N."/>
            <person name="Claudel C."/>
            <person name="Donnadieu C."/>
            <person name="Faraut T."/>
            <person name="Fievet G."/>
            <person name="Helmstetter N."/>
            <person name="King M."/>
            <person name="Knapp S.J."/>
            <person name="Lai Z."/>
            <person name="Le Paslier M.C."/>
            <person name="Lippi Y."/>
            <person name="Lorenzon L."/>
            <person name="Mandel J.R."/>
            <person name="Marage G."/>
            <person name="Marchand G."/>
            <person name="Marquand E."/>
            <person name="Bret-Mestries E."/>
            <person name="Morien E."/>
            <person name="Nambeesan S."/>
            <person name="Nguyen T."/>
            <person name="Pegot-Espagnet P."/>
            <person name="Pouilly N."/>
            <person name="Raftis F."/>
            <person name="Sallet E."/>
            <person name="Schiex T."/>
            <person name="Thomas J."/>
            <person name="Vandecasteele C."/>
            <person name="Vares D."/>
            <person name="Vear F."/>
            <person name="Vautrin S."/>
            <person name="Crespi M."/>
            <person name="Mangin B."/>
            <person name="Burke J.M."/>
            <person name="Salse J."/>
            <person name="Munos S."/>
            <person name="Vincourt P."/>
            <person name="Rieseberg L.H."/>
            <person name="Langlade N.B."/>
        </authorList>
    </citation>
    <scope>NUCLEOTIDE SEQUENCE [LARGE SCALE GENOMIC DNA]</scope>
    <source>
        <strain evidence="4">cv. SF193</strain>
        <tissue evidence="2">Leaves</tissue>
    </source>
</reference>
<proteinExistence type="predicted"/>
<keyword evidence="4" id="KW-1185">Reference proteome</keyword>
<protein>
    <submittedName>
        <fullName evidence="3">Uncharacterized protein</fullName>
    </submittedName>
</protein>
<reference evidence="3" key="2">
    <citation type="submission" date="2017-02" db="EMBL/GenBank/DDBJ databases">
        <title>Sunflower complete genome.</title>
        <authorList>
            <person name="Langlade N."/>
            <person name="Munos S."/>
        </authorList>
    </citation>
    <scope>NUCLEOTIDE SEQUENCE [LARGE SCALE GENOMIC DNA]</scope>
    <source>
        <tissue evidence="3">Leaves</tissue>
    </source>
</reference>
<feature type="compositionally biased region" description="Low complexity" evidence="1">
    <location>
        <begin position="12"/>
        <end position="22"/>
    </location>
</feature>
<sequence length="78" mass="8590">MAAAAVGAPTQPRSSGSRRPSSYHGLSGMVDQRNTSKWPAKQSKGEFTTFCLKHALSVVGKQYKQHFPWFGIAYYLSP</sequence>
<evidence type="ECO:0000313" key="3">
    <source>
        <dbReference type="EMBL" id="OTG31885.1"/>
    </source>
</evidence>
<dbReference type="EMBL" id="CM007892">
    <property type="protein sequence ID" value="OTG31885.1"/>
    <property type="molecule type" value="Genomic_DNA"/>
</dbReference>
<dbReference type="InParanoid" id="A0A251V8J0"/>
<dbReference type="AlphaFoldDB" id="A0A251V8J0"/>
<name>A0A251V8J0_HELAN</name>
<dbReference type="EMBL" id="MNCJ02000318">
    <property type="protein sequence ID" value="KAF5815411.1"/>
    <property type="molecule type" value="Genomic_DNA"/>
</dbReference>
<feature type="region of interest" description="Disordered" evidence="1">
    <location>
        <begin position="1"/>
        <end position="40"/>
    </location>
</feature>
<reference evidence="2" key="3">
    <citation type="submission" date="2020-06" db="EMBL/GenBank/DDBJ databases">
        <title>Helianthus annuus Genome sequencing and assembly Release 2.</title>
        <authorList>
            <person name="Gouzy J."/>
            <person name="Langlade N."/>
            <person name="Munos S."/>
        </authorList>
    </citation>
    <scope>NUCLEOTIDE SEQUENCE</scope>
    <source>
        <tissue evidence="2">Leaves</tissue>
    </source>
</reference>
<evidence type="ECO:0000313" key="4">
    <source>
        <dbReference type="Proteomes" id="UP000215914"/>
    </source>
</evidence>
<evidence type="ECO:0000313" key="2">
    <source>
        <dbReference type="EMBL" id="KAF5815411.1"/>
    </source>
</evidence>
<dbReference type="Proteomes" id="UP000215914">
    <property type="component" value="Chromosome 3"/>
</dbReference>